<dbReference type="PRINTS" id="PR01874">
    <property type="entry name" value="DNAREPAIRADA"/>
</dbReference>
<dbReference type="PANTHER" id="PTHR42926">
    <property type="match status" value="1"/>
</dbReference>
<keyword evidence="9" id="KW-1185">Reference proteome</keyword>
<evidence type="ECO:0000313" key="8">
    <source>
        <dbReference type="EMBL" id="MBC4014563.1"/>
    </source>
</evidence>
<evidence type="ECO:0000313" key="9">
    <source>
        <dbReference type="Proteomes" id="UP000600101"/>
    </source>
</evidence>
<dbReference type="Proteomes" id="UP000600101">
    <property type="component" value="Unassembled WGS sequence"/>
</dbReference>
<dbReference type="AlphaFoldDB" id="A0A9X0UCM3"/>
<dbReference type="SMART" id="SM00382">
    <property type="entry name" value="AAA"/>
    <property type="match status" value="2"/>
</dbReference>
<keyword evidence="3" id="KW-0808">Transferase</keyword>
<feature type="domain" description="KaiC" evidence="7">
    <location>
        <begin position="243"/>
        <end position="477"/>
    </location>
</feature>
<keyword evidence="6" id="KW-0378">Hydrolase</keyword>
<dbReference type="InterPro" id="IPR030665">
    <property type="entry name" value="KaiC"/>
</dbReference>
<sequence>MTEVNAIERVASGVPGLDTVLRGGFPRGGIHILQGTPGSGKTTLGNQICYHHAAAGGRALYVTLLSETHTRMLLHLGTMRFFDADRLPDQIAYISGFGALEADGLPGLVTLLRREVATHKASVLILDGLVAAEDQAASDTEFKTFIQELQVQAGLHGCTVFLLTTAKGQAVPPEHTMVDGIVELTDVRFGSRTERGLFVNKLRGSDYLPGRHPFRITEQGLVVYPRVEAAFRTTTRPDEARSGKLSIGVEGVDAMLGGGLPEGTVTGMLGPSGIGKTTLGLHYLCRSSAIEPGLFFGFYETPPRLLQQAASIGLNLAGAVDRGEVEIVWQPQGEDLQDALAHRLLDAVGRRDVKRLFLDGLGGFMEASVEPDRLARFFALLVNELRARGVTTLYTMETRDVVGPGIEVPITGISSMVENLIALRYVERHARARRLLSVVKVRGNSFDPRLREFVIEGGRGLSLAGTFDGAEELLSGFARDRPTMDQTSVTTEDQ</sequence>
<dbReference type="InterPro" id="IPR010624">
    <property type="entry name" value="KaiC_dom"/>
</dbReference>
<gene>
    <name evidence="8" type="ORF">H7965_04420</name>
</gene>
<keyword evidence="5" id="KW-0418">Kinase</keyword>
<proteinExistence type="predicted"/>
<dbReference type="InterPro" id="IPR014774">
    <property type="entry name" value="KaiC-like_dom"/>
</dbReference>
<dbReference type="EC" id="2.7.11.1" evidence="1"/>
<dbReference type="GO" id="GO:0004674">
    <property type="term" value="F:protein serine/threonine kinase activity"/>
    <property type="evidence" value="ECO:0007669"/>
    <property type="project" value="UniProtKB-EC"/>
</dbReference>
<dbReference type="GO" id="GO:0005524">
    <property type="term" value="F:ATP binding"/>
    <property type="evidence" value="ECO:0007669"/>
    <property type="project" value="InterPro"/>
</dbReference>
<evidence type="ECO:0000256" key="5">
    <source>
        <dbReference type="ARBA" id="ARBA00022777"/>
    </source>
</evidence>
<reference evidence="8" key="1">
    <citation type="submission" date="2020-08" db="EMBL/GenBank/DDBJ databases">
        <authorList>
            <person name="Hu Y."/>
            <person name="Nguyen S.V."/>
            <person name="Li F."/>
            <person name="Fanning S."/>
        </authorList>
    </citation>
    <scope>NUCLEOTIDE SEQUENCE</scope>
    <source>
        <strain evidence="8">SYSU D8009</strain>
    </source>
</reference>
<dbReference type="PIRSF" id="PIRSF039117">
    <property type="entry name" value="KaiC"/>
    <property type="match status" value="1"/>
</dbReference>
<accession>A0A9X0UCM3</accession>
<protein>
    <recommendedName>
        <fullName evidence="1">non-specific serine/threonine protein kinase</fullName>
        <ecNumber evidence="1">2.7.11.1</ecNumber>
    </recommendedName>
</protein>
<organism evidence="8 9">
    <name type="scientific">Siccirubricoccus deserti</name>
    <dbReference type="NCBI Taxonomy" id="2013562"/>
    <lineage>
        <taxon>Bacteria</taxon>
        <taxon>Pseudomonadati</taxon>
        <taxon>Pseudomonadota</taxon>
        <taxon>Alphaproteobacteria</taxon>
        <taxon>Acetobacterales</taxon>
        <taxon>Roseomonadaceae</taxon>
        <taxon>Siccirubricoccus</taxon>
    </lineage>
</organism>
<evidence type="ECO:0000256" key="3">
    <source>
        <dbReference type="ARBA" id="ARBA00022679"/>
    </source>
</evidence>
<dbReference type="InterPro" id="IPR051347">
    <property type="entry name" value="Circadian_clock_KaiC-rel"/>
</dbReference>
<keyword evidence="2" id="KW-0597">Phosphoprotein</keyword>
<dbReference type="SUPFAM" id="SSF52540">
    <property type="entry name" value="P-loop containing nucleoside triphosphate hydrolases"/>
    <property type="match status" value="2"/>
</dbReference>
<comment type="caution">
    <text evidence="8">The sequence shown here is derived from an EMBL/GenBank/DDBJ whole genome shotgun (WGS) entry which is preliminary data.</text>
</comment>
<dbReference type="EMBL" id="JACOMF010000003">
    <property type="protein sequence ID" value="MBC4014563.1"/>
    <property type="molecule type" value="Genomic_DNA"/>
</dbReference>
<evidence type="ECO:0000256" key="2">
    <source>
        <dbReference type="ARBA" id="ARBA00022553"/>
    </source>
</evidence>
<dbReference type="PANTHER" id="PTHR42926:SF1">
    <property type="entry name" value="CIRCADIAN CLOCK OSCILLATOR PROTEIN KAIC 1"/>
    <property type="match status" value="1"/>
</dbReference>
<dbReference type="InterPro" id="IPR003593">
    <property type="entry name" value="AAA+_ATPase"/>
</dbReference>
<keyword evidence="4" id="KW-0677">Repeat</keyword>
<dbReference type="RefSeq" id="WP_186769326.1">
    <property type="nucleotide sequence ID" value="NZ_JACOMF010000003.1"/>
</dbReference>
<dbReference type="Pfam" id="PF06745">
    <property type="entry name" value="ATPase"/>
    <property type="match status" value="2"/>
</dbReference>
<evidence type="ECO:0000256" key="1">
    <source>
        <dbReference type="ARBA" id="ARBA00012513"/>
    </source>
</evidence>
<dbReference type="PROSITE" id="PS51146">
    <property type="entry name" value="KAIC"/>
    <property type="match status" value="2"/>
</dbReference>
<evidence type="ECO:0000259" key="7">
    <source>
        <dbReference type="PROSITE" id="PS51146"/>
    </source>
</evidence>
<name>A0A9X0UCM3_9PROT</name>
<dbReference type="Gene3D" id="3.40.50.300">
    <property type="entry name" value="P-loop containing nucleotide triphosphate hydrolases"/>
    <property type="match status" value="2"/>
</dbReference>
<feature type="domain" description="KaiC" evidence="7">
    <location>
        <begin position="8"/>
        <end position="237"/>
    </location>
</feature>
<evidence type="ECO:0000256" key="6">
    <source>
        <dbReference type="ARBA" id="ARBA00022801"/>
    </source>
</evidence>
<dbReference type="InterPro" id="IPR027417">
    <property type="entry name" value="P-loop_NTPase"/>
</dbReference>
<evidence type="ECO:0000256" key="4">
    <source>
        <dbReference type="ARBA" id="ARBA00022737"/>
    </source>
</evidence>
<dbReference type="GO" id="GO:0016787">
    <property type="term" value="F:hydrolase activity"/>
    <property type="evidence" value="ECO:0007669"/>
    <property type="project" value="UniProtKB-KW"/>
</dbReference>